<dbReference type="EMBL" id="WJQU01001963">
    <property type="protein sequence ID" value="KAJ6633493.1"/>
    <property type="molecule type" value="Genomic_DNA"/>
</dbReference>
<dbReference type="AlphaFoldDB" id="A0A9Q0RTT8"/>
<dbReference type="Pfam" id="PF00335">
    <property type="entry name" value="Tetraspanin"/>
    <property type="match status" value="1"/>
</dbReference>
<dbReference type="CDD" id="cd03127">
    <property type="entry name" value="tetraspanin_LEL"/>
    <property type="match status" value="1"/>
</dbReference>
<feature type="transmembrane region" description="Helical" evidence="5">
    <location>
        <begin position="39"/>
        <end position="62"/>
    </location>
</feature>
<protein>
    <submittedName>
        <fullName evidence="6">Tetraspanin-7</fullName>
    </submittedName>
</protein>
<feature type="transmembrane region" description="Helical" evidence="5">
    <location>
        <begin position="74"/>
        <end position="96"/>
    </location>
</feature>
<dbReference type="Gene3D" id="1.10.1450.10">
    <property type="entry name" value="Tetraspanin"/>
    <property type="match status" value="1"/>
</dbReference>
<dbReference type="GO" id="GO:0005886">
    <property type="term" value="C:plasma membrane"/>
    <property type="evidence" value="ECO:0007669"/>
    <property type="project" value="TreeGrafter"/>
</dbReference>
<evidence type="ECO:0000256" key="3">
    <source>
        <dbReference type="ARBA" id="ARBA00022989"/>
    </source>
</evidence>
<evidence type="ECO:0000256" key="2">
    <source>
        <dbReference type="ARBA" id="ARBA00022692"/>
    </source>
</evidence>
<sequence>MGKLGPRKYRYILTALSWLYMLNVILGVFYIVWEIDSEDFAYTVLTFTLVSFFITCFGLFALKNESGTIMKVYAKLLIFLVILLVIGMIVLIFVMFKRQTILKELLTELMNSYYTSDESHKLMDSIQKQLECCGRKSDDDWVELPPASCCKDCTNPYYSRIYHEKGCVEVLSTIGAFVLLGVGLLIILHTVLHVFAVKAANELANKYEEVQSQPSLRTELVKI</sequence>
<organism evidence="6 7">
    <name type="scientific">Pseudolycoriella hygida</name>
    <dbReference type="NCBI Taxonomy" id="35572"/>
    <lineage>
        <taxon>Eukaryota</taxon>
        <taxon>Metazoa</taxon>
        <taxon>Ecdysozoa</taxon>
        <taxon>Arthropoda</taxon>
        <taxon>Hexapoda</taxon>
        <taxon>Insecta</taxon>
        <taxon>Pterygota</taxon>
        <taxon>Neoptera</taxon>
        <taxon>Endopterygota</taxon>
        <taxon>Diptera</taxon>
        <taxon>Nematocera</taxon>
        <taxon>Sciaroidea</taxon>
        <taxon>Sciaridae</taxon>
        <taxon>Pseudolycoriella</taxon>
    </lineage>
</organism>
<keyword evidence="7" id="KW-1185">Reference proteome</keyword>
<dbReference type="SUPFAM" id="SSF48652">
    <property type="entry name" value="Tetraspanin"/>
    <property type="match status" value="1"/>
</dbReference>
<proteinExistence type="predicted"/>
<dbReference type="InterPro" id="IPR008952">
    <property type="entry name" value="Tetraspanin_EC2_sf"/>
</dbReference>
<name>A0A9Q0RTT8_9DIPT</name>
<keyword evidence="2 5" id="KW-0812">Transmembrane</keyword>
<evidence type="ECO:0000313" key="7">
    <source>
        <dbReference type="Proteomes" id="UP001151699"/>
    </source>
</evidence>
<dbReference type="PANTHER" id="PTHR19282">
    <property type="entry name" value="TETRASPANIN"/>
    <property type="match status" value="1"/>
</dbReference>
<evidence type="ECO:0000256" key="5">
    <source>
        <dbReference type="SAM" id="Phobius"/>
    </source>
</evidence>
<evidence type="ECO:0000256" key="1">
    <source>
        <dbReference type="ARBA" id="ARBA00004141"/>
    </source>
</evidence>
<reference evidence="6" key="1">
    <citation type="submission" date="2022-07" db="EMBL/GenBank/DDBJ databases">
        <authorList>
            <person name="Trinca V."/>
            <person name="Uliana J.V.C."/>
            <person name="Torres T.T."/>
            <person name="Ward R.J."/>
            <person name="Monesi N."/>
        </authorList>
    </citation>
    <scope>NUCLEOTIDE SEQUENCE</scope>
    <source>
        <strain evidence="6">HSMRA1968</strain>
        <tissue evidence="6">Whole embryos</tissue>
    </source>
</reference>
<evidence type="ECO:0000313" key="6">
    <source>
        <dbReference type="EMBL" id="KAJ6633493.1"/>
    </source>
</evidence>
<dbReference type="OrthoDB" id="9972904at2759"/>
<accession>A0A9Q0RTT8</accession>
<feature type="transmembrane region" description="Helical" evidence="5">
    <location>
        <begin position="12"/>
        <end position="33"/>
    </location>
</feature>
<feature type="transmembrane region" description="Helical" evidence="5">
    <location>
        <begin position="174"/>
        <end position="197"/>
    </location>
</feature>
<dbReference type="PANTHER" id="PTHR19282:SF544">
    <property type="entry name" value="TETRASPANIN"/>
    <property type="match status" value="1"/>
</dbReference>
<dbReference type="Proteomes" id="UP001151699">
    <property type="component" value="Unassembled WGS sequence"/>
</dbReference>
<gene>
    <name evidence="6" type="primary">Tspan7</name>
    <name evidence="6" type="ORF">Bhyg_16820</name>
</gene>
<comment type="caution">
    <text evidence="6">The sequence shown here is derived from an EMBL/GenBank/DDBJ whole genome shotgun (WGS) entry which is preliminary data.</text>
</comment>
<comment type="subcellular location">
    <subcellularLocation>
        <location evidence="1">Membrane</location>
        <topology evidence="1">Multi-pass membrane protein</topology>
    </subcellularLocation>
</comment>
<keyword evidence="4 5" id="KW-0472">Membrane</keyword>
<keyword evidence="3 5" id="KW-1133">Transmembrane helix</keyword>
<evidence type="ECO:0000256" key="4">
    <source>
        <dbReference type="ARBA" id="ARBA00023136"/>
    </source>
</evidence>
<dbReference type="InterPro" id="IPR018499">
    <property type="entry name" value="Tetraspanin/Peripherin"/>
</dbReference>